<evidence type="ECO:0000256" key="1">
    <source>
        <dbReference type="SAM" id="MobiDB-lite"/>
    </source>
</evidence>
<feature type="region of interest" description="Disordered" evidence="1">
    <location>
        <begin position="20"/>
        <end position="46"/>
    </location>
</feature>
<name>A0ABW4ZC24_9BACT</name>
<proteinExistence type="predicted"/>
<dbReference type="Proteomes" id="UP001597389">
    <property type="component" value="Unassembled WGS sequence"/>
</dbReference>
<organism evidence="2 3">
    <name type="scientific">Rubritalea tangerina</name>
    <dbReference type="NCBI Taxonomy" id="430798"/>
    <lineage>
        <taxon>Bacteria</taxon>
        <taxon>Pseudomonadati</taxon>
        <taxon>Verrucomicrobiota</taxon>
        <taxon>Verrucomicrobiia</taxon>
        <taxon>Verrucomicrobiales</taxon>
        <taxon>Rubritaleaceae</taxon>
        <taxon>Rubritalea</taxon>
    </lineage>
</organism>
<gene>
    <name evidence="2" type="ORF">ACFSW8_09635</name>
</gene>
<dbReference type="EMBL" id="JBHUJB010000038">
    <property type="protein sequence ID" value="MFD2159157.1"/>
    <property type="molecule type" value="Genomic_DNA"/>
</dbReference>
<protein>
    <submittedName>
        <fullName evidence="2">Uncharacterized protein</fullName>
    </submittedName>
</protein>
<evidence type="ECO:0000313" key="3">
    <source>
        <dbReference type="Proteomes" id="UP001597389"/>
    </source>
</evidence>
<comment type="caution">
    <text evidence="2">The sequence shown here is derived from an EMBL/GenBank/DDBJ whole genome shotgun (WGS) entry which is preliminary data.</text>
</comment>
<keyword evidence="3" id="KW-1185">Reference proteome</keyword>
<sequence length="46" mass="4697">MKALRNTALLGLGALSITSPLKAEDPASPDLSKDPIIDGLPASLQP</sequence>
<accession>A0ABW4ZC24</accession>
<reference evidence="3" key="1">
    <citation type="journal article" date="2019" name="Int. J. Syst. Evol. Microbiol.">
        <title>The Global Catalogue of Microorganisms (GCM) 10K type strain sequencing project: providing services to taxonomists for standard genome sequencing and annotation.</title>
        <authorList>
            <consortium name="The Broad Institute Genomics Platform"/>
            <consortium name="The Broad Institute Genome Sequencing Center for Infectious Disease"/>
            <person name="Wu L."/>
            <person name="Ma J."/>
        </authorList>
    </citation>
    <scope>NUCLEOTIDE SEQUENCE [LARGE SCALE GENOMIC DNA]</scope>
    <source>
        <strain evidence="3">CCUG 57942</strain>
    </source>
</reference>
<dbReference type="RefSeq" id="WP_377178087.1">
    <property type="nucleotide sequence ID" value="NZ_JBHUJB010000038.1"/>
</dbReference>
<evidence type="ECO:0000313" key="2">
    <source>
        <dbReference type="EMBL" id="MFD2159157.1"/>
    </source>
</evidence>